<gene>
    <name evidence="1" type="ORF">HGUI_00751</name>
</gene>
<name>A0A1L0CUW0_9ASCO</name>
<organism evidence="1 2">
    <name type="scientific">Hanseniaspora guilliermondii</name>
    <dbReference type="NCBI Taxonomy" id="56406"/>
    <lineage>
        <taxon>Eukaryota</taxon>
        <taxon>Fungi</taxon>
        <taxon>Dikarya</taxon>
        <taxon>Ascomycota</taxon>
        <taxon>Saccharomycotina</taxon>
        <taxon>Saccharomycetes</taxon>
        <taxon>Saccharomycodales</taxon>
        <taxon>Saccharomycodaceae</taxon>
        <taxon>Hanseniaspora</taxon>
    </lineage>
</organism>
<evidence type="ECO:0000313" key="2">
    <source>
        <dbReference type="Proteomes" id="UP000183365"/>
    </source>
</evidence>
<keyword evidence="2" id="KW-1185">Reference proteome</keyword>
<proteinExistence type="predicted"/>
<reference evidence="2" key="1">
    <citation type="submission" date="2016-11" db="EMBL/GenBank/DDBJ databases">
        <authorList>
            <person name="Guldener U."/>
        </authorList>
    </citation>
    <scope>NUCLEOTIDE SEQUENCE [LARGE SCALE GENOMIC DNA]</scope>
</reference>
<dbReference type="AlphaFoldDB" id="A0A1L0CUW0"/>
<accession>A0A1L0CUW0</accession>
<sequence length="176" mass="20174">MDLLLLDEGEKALTMKLYDNTSLDPYLGLSTLAKDKLITKKNIMNWQINTCMKYMKTEEIINLKEKLFSLDQNMCNEKHSQREPSVVEEVELLDSQDSLILSSKRHTYSNSNIQNTAKKLKTETFVGLSQECTYTTHNSEIIESDENDMYAMENGYIRGDTILTFGSEVSDNGLTY</sequence>
<protein>
    <submittedName>
        <fullName evidence="1">Uncharacterized protein</fullName>
    </submittedName>
</protein>
<evidence type="ECO:0000313" key="1">
    <source>
        <dbReference type="EMBL" id="SGZ38551.1"/>
    </source>
</evidence>
<dbReference type="Proteomes" id="UP000183365">
    <property type="component" value="Unassembled WGS sequence"/>
</dbReference>
<dbReference type="VEuPathDB" id="FungiDB:HGUI_00751"/>
<dbReference type="OrthoDB" id="3973274at2759"/>
<dbReference type="EMBL" id="FQNF01000009">
    <property type="protein sequence ID" value="SGZ38551.1"/>
    <property type="molecule type" value="Genomic_DNA"/>
</dbReference>